<dbReference type="Proteomes" id="UP000008672">
    <property type="component" value="Unassembled WGS sequence"/>
</dbReference>
<keyword evidence="11" id="KW-1185">Reference proteome</keyword>
<proteinExistence type="inferred from homology"/>
<reference evidence="10" key="2">
    <citation type="submission" date="2025-08" db="UniProtKB">
        <authorList>
            <consortium name="Ensembl"/>
        </authorList>
    </citation>
    <scope>IDENTIFICATION</scope>
</reference>
<dbReference type="InterPro" id="IPR051184">
    <property type="entry name" value="Tyrosine-phos_adapter"/>
</dbReference>
<dbReference type="PANTHER" id="PTHR19969:SF5">
    <property type="entry name" value="CRK-LIKE PROTEIN"/>
    <property type="match status" value="1"/>
</dbReference>
<dbReference type="CDD" id="cd11758">
    <property type="entry name" value="SH3_CRK_N"/>
    <property type="match status" value="1"/>
</dbReference>
<feature type="domain" description="SH2" evidence="8">
    <location>
        <begin position="12"/>
        <end position="99"/>
    </location>
</feature>
<evidence type="ECO:0008006" key="12">
    <source>
        <dbReference type="Google" id="ProtNLM"/>
    </source>
</evidence>
<dbReference type="PROSITE" id="PS50002">
    <property type="entry name" value="SH3"/>
    <property type="match status" value="2"/>
</dbReference>
<dbReference type="InParanoid" id="H2ZVG9"/>
<feature type="domain" description="SH3" evidence="9">
    <location>
        <begin position="120"/>
        <end position="180"/>
    </location>
</feature>
<dbReference type="OMA" id="NGMYKAE"/>
<organism evidence="10 11">
    <name type="scientific">Latimeria chalumnae</name>
    <name type="common">Coelacanth</name>
    <dbReference type="NCBI Taxonomy" id="7897"/>
    <lineage>
        <taxon>Eukaryota</taxon>
        <taxon>Metazoa</taxon>
        <taxon>Chordata</taxon>
        <taxon>Craniata</taxon>
        <taxon>Vertebrata</taxon>
        <taxon>Euteleostomi</taxon>
        <taxon>Coelacanthiformes</taxon>
        <taxon>Coelacanthidae</taxon>
        <taxon>Latimeria</taxon>
    </lineage>
</organism>
<dbReference type="GO" id="GO:0070374">
    <property type="term" value="P:positive regulation of ERK1 and ERK2 cascade"/>
    <property type="evidence" value="ECO:0007669"/>
    <property type="project" value="TreeGrafter"/>
</dbReference>
<evidence type="ECO:0000256" key="4">
    <source>
        <dbReference type="ARBA" id="ARBA00022737"/>
    </source>
</evidence>
<keyword evidence="3" id="KW-0597">Phosphoprotein</keyword>
<dbReference type="GO" id="GO:0030971">
    <property type="term" value="F:receptor tyrosine kinase binding"/>
    <property type="evidence" value="ECO:0007669"/>
    <property type="project" value="TreeGrafter"/>
</dbReference>
<protein>
    <recommendedName>
        <fullName evidence="12">CRK proto-oncogene, adaptor protein</fullName>
    </recommendedName>
</protein>
<evidence type="ECO:0000313" key="10">
    <source>
        <dbReference type="Ensembl" id="ENSLACP00000001390.1"/>
    </source>
</evidence>
<dbReference type="EMBL" id="AFYH01245327">
    <property type="status" value="NOT_ANNOTATED_CDS"/>
    <property type="molecule type" value="Genomic_DNA"/>
</dbReference>
<accession>H2ZVG9</accession>
<dbReference type="SUPFAM" id="SSF55550">
    <property type="entry name" value="SH2 domain"/>
    <property type="match status" value="1"/>
</dbReference>
<dbReference type="Pfam" id="PF07653">
    <property type="entry name" value="SH3_2"/>
    <property type="match status" value="1"/>
</dbReference>
<dbReference type="GO" id="GO:2000145">
    <property type="term" value="P:regulation of cell motility"/>
    <property type="evidence" value="ECO:0007669"/>
    <property type="project" value="UniProtKB-ARBA"/>
</dbReference>
<dbReference type="InterPro" id="IPR035458">
    <property type="entry name" value="CRK_SH3_C"/>
</dbReference>
<dbReference type="Bgee" id="ENSLACG00000001247">
    <property type="expression patterns" value="Expressed in muscle tissue and 4 other cell types or tissues"/>
</dbReference>
<dbReference type="AlphaFoldDB" id="H2ZVG9"/>
<dbReference type="PROSITE" id="PS50001">
    <property type="entry name" value="SH2"/>
    <property type="match status" value="1"/>
</dbReference>
<dbReference type="FunFam" id="3.30.505.10:FF:000026">
    <property type="entry name" value="adapter molecule crk isoform X1"/>
    <property type="match status" value="1"/>
</dbReference>
<keyword evidence="2 7" id="KW-0728">SH3 domain</keyword>
<dbReference type="GO" id="GO:0005737">
    <property type="term" value="C:cytoplasm"/>
    <property type="evidence" value="ECO:0007669"/>
    <property type="project" value="TreeGrafter"/>
</dbReference>
<dbReference type="CDD" id="cd09926">
    <property type="entry name" value="SH2_CRK_like"/>
    <property type="match status" value="1"/>
</dbReference>
<dbReference type="InterPro" id="IPR035457">
    <property type="entry name" value="CRK_SH3_N"/>
</dbReference>
<name>H2ZVG9_LATCH</name>
<evidence type="ECO:0000256" key="1">
    <source>
        <dbReference type="ARBA" id="ARBA00009756"/>
    </source>
</evidence>
<evidence type="ECO:0000256" key="2">
    <source>
        <dbReference type="ARBA" id="ARBA00022443"/>
    </source>
</evidence>
<feature type="domain" description="SH3" evidence="9">
    <location>
        <begin position="203"/>
        <end position="264"/>
    </location>
</feature>
<dbReference type="Gene3D" id="2.30.30.40">
    <property type="entry name" value="SH3 Domains"/>
    <property type="match status" value="2"/>
</dbReference>
<comment type="similarity">
    <text evidence="1">Belongs to the CRK family.</text>
</comment>
<dbReference type="EMBL" id="AFYH01245326">
    <property type="status" value="NOT_ANNOTATED_CDS"/>
    <property type="molecule type" value="Genomic_DNA"/>
</dbReference>
<evidence type="ECO:0000256" key="6">
    <source>
        <dbReference type="PROSITE-ProRule" id="PRU00191"/>
    </source>
</evidence>
<dbReference type="GO" id="GO:0007167">
    <property type="term" value="P:enzyme-linked receptor protein signaling pathway"/>
    <property type="evidence" value="ECO:0007669"/>
    <property type="project" value="TreeGrafter"/>
</dbReference>
<dbReference type="CDD" id="cd11759">
    <property type="entry name" value="SH3_CRK_C"/>
    <property type="match status" value="1"/>
</dbReference>
<evidence type="ECO:0000256" key="5">
    <source>
        <dbReference type="ARBA" id="ARBA00022999"/>
    </source>
</evidence>
<dbReference type="InterPro" id="IPR000980">
    <property type="entry name" value="SH2"/>
</dbReference>
<dbReference type="InterPro" id="IPR036028">
    <property type="entry name" value="SH3-like_dom_sf"/>
</dbReference>
<dbReference type="STRING" id="7897.ENSLACP00000001390"/>
<dbReference type="InterPro" id="IPR036860">
    <property type="entry name" value="SH2_dom_sf"/>
</dbReference>
<dbReference type="Pfam" id="PF00017">
    <property type="entry name" value="SH2"/>
    <property type="match status" value="1"/>
</dbReference>
<evidence type="ECO:0000256" key="3">
    <source>
        <dbReference type="ARBA" id="ARBA00022553"/>
    </source>
</evidence>
<dbReference type="GO" id="GO:0035591">
    <property type="term" value="F:signaling adaptor activity"/>
    <property type="evidence" value="ECO:0007669"/>
    <property type="project" value="TreeGrafter"/>
</dbReference>
<keyword evidence="4" id="KW-0677">Repeat</keyword>
<evidence type="ECO:0000259" key="9">
    <source>
        <dbReference type="PROSITE" id="PS50002"/>
    </source>
</evidence>
<reference evidence="11" key="1">
    <citation type="submission" date="2011-08" db="EMBL/GenBank/DDBJ databases">
        <title>The draft genome of Latimeria chalumnae.</title>
        <authorList>
            <person name="Di Palma F."/>
            <person name="Alfoldi J."/>
            <person name="Johnson J."/>
            <person name="Berlin A."/>
            <person name="Gnerre S."/>
            <person name="Jaffe D."/>
            <person name="MacCallum I."/>
            <person name="Young S."/>
            <person name="Walker B.J."/>
            <person name="Lander E."/>
            <person name="Lindblad-Toh K."/>
        </authorList>
    </citation>
    <scope>NUCLEOTIDE SEQUENCE [LARGE SCALE GENOMIC DNA]</scope>
    <source>
        <strain evidence="11">Wild caught</strain>
    </source>
</reference>
<evidence type="ECO:0000313" key="11">
    <source>
        <dbReference type="Proteomes" id="UP000008672"/>
    </source>
</evidence>
<gene>
    <name evidence="10" type="primary">LOC102364341</name>
</gene>
<evidence type="ECO:0000256" key="7">
    <source>
        <dbReference type="PROSITE-ProRule" id="PRU00192"/>
    </source>
</evidence>
<dbReference type="PRINTS" id="PR00452">
    <property type="entry name" value="SH3DOMAIN"/>
</dbReference>
<evidence type="ECO:0000259" key="8">
    <source>
        <dbReference type="PROSITE" id="PS50001"/>
    </source>
</evidence>
<dbReference type="HOGENOM" id="CLU_060542_0_1_1"/>
<dbReference type="SMART" id="SM00252">
    <property type="entry name" value="SH2"/>
    <property type="match status" value="1"/>
</dbReference>
<sequence>TMASSFSDKCNWYFGPMSRQEAVQLLQGQAHGTFLVRDSTTCPGDYVLSVSENCKVSHYIINSLPGRLKIGDQDFDGLPSLLEFYRIHYLDTTTLIDPVSRTLSRFSTDALLQPEMAADDGAEWVRTLYDFSGNDDEDLPFRKGETLKVLSKPEDQWWTAQNSEGRVGMIPVPYVETCKRQSAASQLGPYAQPSVAPLPNFENGPILARAIQRRVPNAYDKTALAFEIDDVIKVTKMNINGQWEGELAGRKGHFPFTHVKVIDPQNPDDEG</sequence>
<dbReference type="SMART" id="SM00326">
    <property type="entry name" value="SH3"/>
    <property type="match status" value="2"/>
</dbReference>
<dbReference type="GO" id="GO:0016477">
    <property type="term" value="P:cell migration"/>
    <property type="evidence" value="ECO:0007669"/>
    <property type="project" value="TreeGrafter"/>
</dbReference>
<reference evidence="10" key="3">
    <citation type="submission" date="2025-09" db="UniProtKB">
        <authorList>
            <consortium name="Ensembl"/>
        </authorList>
    </citation>
    <scope>IDENTIFICATION</scope>
</reference>
<dbReference type="PANTHER" id="PTHR19969">
    <property type="entry name" value="SH2-SH3 ADAPTOR PROTEIN-RELATED"/>
    <property type="match status" value="1"/>
</dbReference>
<dbReference type="eggNOG" id="KOG4792">
    <property type="taxonomic scope" value="Eukaryota"/>
</dbReference>
<dbReference type="FunFam" id="2.30.30.40:FF:000065">
    <property type="entry name" value="adapter molecule crk isoform X1"/>
    <property type="match status" value="1"/>
</dbReference>
<dbReference type="Ensembl" id="ENSLACT00000001402.1">
    <property type="protein sequence ID" value="ENSLACP00000001390.1"/>
    <property type="gene ID" value="ENSLACG00000001247.1"/>
</dbReference>
<keyword evidence="5 6" id="KW-0727">SH2 domain</keyword>
<dbReference type="InterPro" id="IPR001452">
    <property type="entry name" value="SH3_domain"/>
</dbReference>
<dbReference type="PRINTS" id="PR00401">
    <property type="entry name" value="SH2DOMAIN"/>
</dbReference>
<dbReference type="Gene3D" id="3.30.505.10">
    <property type="entry name" value="SH2 domain"/>
    <property type="match status" value="1"/>
</dbReference>
<dbReference type="Pfam" id="PF00018">
    <property type="entry name" value="SH3_1"/>
    <property type="match status" value="1"/>
</dbReference>
<dbReference type="GeneTree" id="ENSGT00820000127055"/>
<dbReference type="SUPFAM" id="SSF50044">
    <property type="entry name" value="SH3-domain"/>
    <property type="match status" value="2"/>
</dbReference>